<protein>
    <recommendedName>
        <fullName evidence="1">Reverse transcriptase Ty1/copia-type domain-containing protein</fullName>
    </recommendedName>
</protein>
<evidence type="ECO:0000259" key="1">
    <source>
        <dbReference type="Pfam" id="PF07727"/>
    </source>
</evidence>
<evidence type="ECO:0000313" key="3">
    <source>
        <dbReference type="Proteomes" id="UP001341281"/>
    </source>
</evidence>
<gene>
    <name evidence="2" type="ORF">U9M48_003451</name>
</gene>
<accession>A0AAQ3PSR9</accession>
<reference evidence="2 3" key="1">
    <citation type="submission" date="2024-02" db="EMBL/GenBank/DDBJ databases">
        <title>High-quality chromosome-scale genome assembly of Pensacola bahiagrass (Paspalum notatum Flugge var. saurae).</title>
        <authorList>
            <person name="Vega J.M."/>
            <person name="Podio M."/>
            <person name="Orjuela J."/>
            <person name="Siena L.A."/>
            <person name="Pessino S.C."/>
            <person name="Combes M.C."/>
            <person name="Mariac C."/>
            <person name="Albertini E."/>
            <person name="Pupilli F."/>
            <person name="Ortiz J.P.A."/>
            <person name="Leblanc O."/>
        </authorList>
    </citation>
    <scope>NUCLEOTIDE SEQUENCE [LARGE SCALE GENOMIC DNA]</scope>
    <source>
        <strain evidence="2">R1</strain>
        <tissue evidence="2">Leaf</tissue>
    </source>
</reference>
<dbReference type="EMBL" id="CP144745">
    <property type="protein sequence ID" value="WVZ52386.1"/>
    <property type="molecule type" value="Genomic_DNA"/>
</dbReference>
<dbReference type="Proteomes" id="UP001341281">
    <property type="component" value="Chromosome 01"/>
</dbReference>
<name>A0AAQ3PSR9_PASNO</name>
<dbReference type="InterPro" id="IPR013103">
    <property type="entry name" value="RVT_2"/>
</dbReference>
<dbReference type="Pfam" id="PF07727">
    <property type="entry name" value="RVT_2"/>
    <property type="match status" value="1"/>
</dbReference>
<feature type="domain" description="Reverse transcriptase Ty1/copia-type" evidence="1">
    <location>
        <begin position="100"/>
        <end position="248"/>
    </location>
</feature>
<dbReference type="PANTHER" id="PTHR43383:SF2">
    <property type="entry name" value="AMIDOHYDROLASE 2 FAMILY PROTEIN"/>
    <property type="match status" value="1"/>
</dbReference>
<organism evidence="2 3">
    <name type="scientific">Paspalum notatum var. saurae</name>
    <dbReference type="NCBI Taxonomy" id="547442"/>
    <lineage>
        <taxon>Eukaryota</taxon>
        <taxon>Viridiplantae</taxon>
        <taxon>Streptophyta</taxon>
        <taxon>Embryophyta</taxon>
        <taxon>Tracheophyta</taxon>
        <taxon>Spermatophyta</taxon>
        <taxon>Magnoliopsida</taxon>
        <taxon>Liliopsida</taxon>
        <taxon>Poales</taxon>
        <taxon>Poaceae</taxon>
        <taxon>PACMAD clade</taxon>
        <taxon>Panicoideae</taxon>
        <taxon>Andropogonodae</taxon>
        <taxon>Paspaleae</taxon>
        <taxon>Paspalinae</taxon>
        <taxon>Paspalum</taxon>
    </lineage>
</organism>
<proteinExistence type="predicted"/>
<dbReference type="PANTHER" id="PTHR43383">
    <property type="entry name" value="NODULIN 6"/>
    <property type="match status" value="1"/>
</dbReference>
<keyword evidence="3" id="KW-1185">Reference proteome</keyword>
<dbReference type="AlphaFoldDB" id="A0AAQ3PSR9"/>
<sequence>MALVTAELTWLWSLLADFGVSISIPTPLLTGSTCAISIARDRTVRLHFATCFQSYSWLISSQKQRPELSIAFISPNLVCLIHLEFEGAGGNTSHLGANVVTGKWIFKHKFHADGFLARHKARWVVRGFSQQHGIDYDETFRPVVKPTTIRVVLSIAASRAWPIHQLDVKNAFLHGHPHETVYCQQPPGFVDPAAPDHAPRAWYQRFATYIRRVGFTVSTSDTSFFVFKEGSTIAYLLLYVDDIILTASSPSASDEPPAL</sequence>
<evidence type="ECO:0000313" key="2">
    <source>
        <dbReference type="EMBL" id="WVZ52386.1"/>
    </source>
</evidence>
<dbReference type="InterPro" id="IPR043502">
    <property type="entry name" value="DNA/RNA_pol_sf"/>
</dbReference>
<dbReference type="SUPFAM" id="SSF56672">
    <property type="entry name" value="DNA/RNA polymerases"/>
    <property type="match status" value="1"/>
</dbReference>